<evidence type="ECO:0000256" key="12">
    <source>
        <dbReference type="PROSITE-ProRule" id="PRU00206"/>
    </source>
</evidence>
<dbReference type="GO" id="GO:2000406">
    <property type="term" value="P:positive regulation of T cell migration"/>
    <property type="evidence" value="ECO:0007669"/>
    <property type="project" value="TreeGrafter"/>
</dbReference>
<dbReference type="InterPro" id="IPR001368">
    <property type="entry name" value="TNFR/NGFR_Cys_rich_reg"/>
</dbReference>
<dbReference type="PRINTS" id="PR01680">
    <property type="entry name" value="TNFACTORR6"/>
</dbReference>
<evidence type="ECO:0000256" key="6">
    <source>
        <dbReference type="ARBA" id="ARBA00022737"/>
    </source>
</evidence>
<dbReference type="GO" id="GO:0004888">
    <property type="term" value="F:transmembrane signaling receptor activity"/>
    <property type="evidence" value="ECO:0007669"/>
    <property type="project" value="InterPro"/>
</dbReference>
<comment type="caution">
    <text evidence="12">Lacks conserved residue(s) required for the propagation of feature annotation.</text>
</comment>
<evidence type="ECO:0000256" key="14">
    <source>
        <dbReference type="SAM" id="SignalP"/>
    </source>
</evidence>
<dbReference type="GO" id="GO:0002720">
    <property type="term" value="P:positive regulation of cytokine production involved in immune response"/>
    <property type="evidence" value="ECO:0007669"/>
    <property type="project" value="TreeGrafter"/>
</dbReference>
<evidence type="ECO:0000256" key="1">
    <source>
        <dbReference type="ARBA" id="ARBA00004479"/>
    </source>
</evidence>
<evidence type="ECO:0000256" key="13">
    <source>
        <dbReference type="SAM" id="Phobius"/>
    </source>
</evidence>
<feature type="domain" description="TNFR-Cys" evidence="15">
    <location>
        <begin position="58"/>
        <end position="100"/>
    </location>
</feature>
<keyword evidence="7 13" id="KW-1133">Transmembrane helix</keyword>
<comment type="subcellular location">
    <subcellularLocation>
        <location evidence="1">Membrane</location>
        <topology evidence="1">Single-pass type I membrane protein</topology>
    </subcellularLocation>
</comment>
<keyword evidence="17" id="KW-1185">Reference proteome</keyword>
<dbReference type="Pfam" id="PF00020">
    <property type="entry name" value="TNFR_c6"/>
    <property type="match status" value="2"/>
</dbReference>
<dbReference type="OMA" id="LPWTRCS"/>
<dbReference type="Gene3D" id="2.10.50.10">
    <property type="entry name" value="Tumor Necrosis Factor Receptor, subunit A, domain 2"/>
    <property type="match status" value="3"/>
</dbReference>
<feature type="chain" id="PRO_5018754336" description="TNFR-Cys domain-containing protein" evidence="14">
    <location>
        <begin position="21"/>
        <end position="235"/>
    </location>
</feature>
<feature type="signal peptide" evidence="14">
    <location>
        <begin position="1"/>
        <end position="20"/>
    </location>
</feature>
<dbReference type="Ensembl" id="ENSACIT00000015020.1">
    <property type="protein sequence ID" value="ENSACIP00000014628.1"/>
    <property type="gene ID" value="ENSACIG00000011372.1"/>
</dbReference>
<dbReference type="FunFam" id="2.10.50.10:FF:000007">
    <property type="entry name" value="TNF receptor superfamily member 14"/>
    <property type="match status" value="1"/>
</dbReference>
<name>A0A3Q0RY86_AMPCI</name>
<dbReference type="PROSITE" id="PS00652">
    <property type="entry name" value="TNFR_NGFR_1"/>
    <property type="match status" value="1"/>
</dbReference>
<keyword evidence="5 14" id="KW-0732">Signal</keyword>
<evidence type="ECO:0000256" key="9">
    <source>
        <dbReference type="ARBA" id="ARBA00023157"/>
    </source>
</evidence>
<dbReference type="SUPFAM" id="SSF57586">
    <property type="entry name" value="TNF receptor-like"/>
    <property type="match status" value="2"/>
</dbReference>
<sequence>MQKPFLSFQIILIKVHSTLSLTCHPAEYLIGSECCPKCLPGSRVKTHCNEYRSTSCLPCVDGTYTDKANGLEQCTSCTSCDSGSGLKVKRTCTVTSDTVCEPLQGFFCISSTGDSCDKAEKHRGCEPGQYISQNGTASTDTECSDCRAGTFSDGTSPSCQPHTQCEDLNLQLITAGTSAADAQCGERGVNVTAAVVGSVVLILIIVAAAGVYLFFRKKYFRKKSDKNKKRSEGVR</sequence>
<evidence type="ECO:0000256" key="2">
    <source>
        <dbReference type="ARBA" id="ARBA00022553"/>
    </source>
</evidence>
<reference evidence="16" key="2">
    <citation type="submission" date="2025-09" db="UniProtKB">
        <authorList>
            <consortium name="Ensembl"/>
        </authorList>
    </citation>
    <scope>IDENTIFICATION</scope>
</reference>
<dbReference type="GO" id="GO:0006915">
    <property type="term" value="P:apoptotic process"/>
    <property type="evidence" value="ECO:0007669"/>
    <property type="project" value="InterPro"/>
</dbReference>
<dbReference type="PROSITE" id="PS50050">
    <property type="entry name" value="TNFR_NGFR_2"/>
    <property type="match status" value="1"/>
</dbReference>
<keyword evidence="10" id="KW-0675">Receptor</keyword>
<reference evidence="16" key="1">
    <citation type="submission" date="2025-08" db="UniProtKB">
        <authorList>
            <consortium name="Ensembl"/>
        </authorList>
    </citation>
    <scope>IDENTIFICATION</scope>
</reference>
<keyword evidence="8 13" id="KW-0472">Membrane</keyword>
<dbReference type="FunFam" id="2.10.50.10:FF:000065">
    <property type="entry name" value="TNF receptor superfamily member 14"/>
    <property type="match status" value="1"/>
</dbReference>
<dbReference type="GO" id="GO:0050829">
    <property type="term" value="P:defense response to Gram-negative bacterium"/>
    <property type="evidence" value="ECO:0007669"/>
    <property type="project" value="TreeGrafter"/>
</dbReference>
<organism evidence="16 17">
    <name type="scientific">Amphilophus citrinellus</name>
    <name type="common">Midas cichlid</name>
    <name type="synonym">Cichlasoma citrinellum</name>
    <dbReference type="NCBI Taxonomy" id="61819"/>
    <lineage>
        <taxon>Eukaryota</taxon>
        <taxon>Metazoa</taxon>
        <taxon>Chordata</taxon>
        <taxon>Craniata</taxon>
        <taxon>Vertebrata</taxon>
        <taxon>Euteleostomi</taxon>
        <taxon>Actinopterygii</taxon>
        <taxon>Neopterygii</taxon>
        <taxon>Teleostei</taxon>
        <taxon>Neoteleostei</taxon>
        <taxon>Acanthomorphata</taxon>
        <taxon>Ovalentaria</taxon>
        <taxon>Cichlomorphae</taxon>
        <taxon>Cichliformes</taxon>
        <taxon>Cichlidae</taxon>
        <taxon>New World cichlids</taxon>
        <taxon>Cichlasomatinae</taxon>
        <taxon>Heroini</taxon>
        <taxon>Amphilophus</taxon>
    </lineage>
</organism>
<evidence type="ECO:0000313" key="16">
    <source>
        <dbReference type="Ensembl" id="ENSACIP00000014628.1"/>
    </source>
</evidence>
<dbReference type="GO" id="GO:0007165">
    <property type="term" value="P:signal transduction"/>
    <property type="evidence" value="ECO:0007669"/>
    <property type="project" value="InterPro"/>
</dbReference>
<evidence type="ECO:0000313" key="17">
    <source>
        <dbReference type="Proteomes" id="UP000261340"/>
    </source>
</evidence>
<keyword evidence="4 13" id="KW-0812">Transmembrane</keyword>
<dbReference type="PANTHER" id="PTHR46838:SF1">
    <property type="entry name" value="TUMOR NECROSIS FACTOR RECEPTOR SUPERFAMILY MEMBER 14"/>
    <property type="match status" value="1"/>
</dbReference>
<keyword evidence="2" id="KW-0597">Phosphoprotein</keyword>
<dbReference type="GO" id="GO:0050830">
    <property type="term" value="P:defense response to Gram-positive bacterium"/>
    <property type="evidence" value="ECO:0007669"/>
    <property type="project" value="TreeGrafter"/>
</dbReference>
<dbReference type="STRING" id="61819.ENSACIP00000014628"/>
<proteinExistence type="predicted"/>
<keyword evidence="6" id="KW-0677">Repeat</keyword>
<evidence type="ECO:0000256" key="11">
    <source>
        <dbReference type="ARBA" id="ARBA00023180"/>
    </source>
</evidence>
<evidence type="ECO:0000256" key="3">
    <source>
        <dbReference type="ARBA" id="ARBA00022581"/>
    </source>
</evidence>
<dbReference type="SMART" id="SM00208">
    <property type="entry name" value="TNFR"/>
    <property type="match status" value="4"/>
</dbReference>
<dbReference type="CDD" id="cd12087">
    <property type="entry name" value="TM_EGFR-like"/>
    <property type="match status" value="1"/>
</dbReference>
<dbReference type="AlphaFoldDB" id="A0A3Q0RY86"/>
<keyword evidence="9 12" id="KW-1015">Disulfide bond</keyword>
<feature type="transmembrane region" description="Helical" evidence="13">
    <location>
        <begin position="193"/>
        <end position="215"/>
    </location>
</feature>
<feature type="disulfide bond" evidence="12">
    <location>
        <begin position="59"/>
        <end position="74"/>
    </location>
</feature>
<dbReference type="GO" id="GO:0009897">
    <property type="term" value="C:external side of plasma membrane"/>
    <property type="evidence" value="ECO:0007669"/>
    <property type="project" value="TreeGrafter"/>
</dbReference>
<keyword evidence="3" id="KW-0945">Host-virus interaction</keyword>
<evidence type="ECO:0000256" key="8">
    <source>
        <dbReference type="ARBA" id="ARBA00023136"/>
    </source>
</evidence>
<dbReference type="GeneTree" id="ENSGT00950000183126"/>
<evidence type="ECO:0000256" key="10">
    <source>
        <dbReference type="ARBA" id="ARBA00023170"/>
    </source>
</evidence>
<accession>A0A3Q0RY86</accession>
<dbReference type="Proteomes" id="UP000261340">
    <property type="component" value="Unplaced"/>
</dbReference>
<dbReference type="CDD" id="cd13405">
    <property type="entry name" value="TNFRSF14_teleost"/>
    <property type="match status" value="1"/>
</dbReference>
<dbReference type="InterPro" id="IPR008063">
    <property type="entry name" value="Fas_rcpt"/>
</dbReference>
<evidence type="ECO:0000256" key="4">
    <source>
        <dbReference type="ARBA" id="ARBA00022692"/>
    </source>
</evidence>
<protein>
    <recommendedName>
        <fullName evidence="15">TNFR-Cys domain-containing protein</fullName>
    </recommendedName>
</protein>
<dbReference type="GO" id="GO:0006955">
    <property type="term" value="P:immune response"/>
    <property type="evidence" value="ECO:0007669"/>
    <property type="project" value="InterPro"/>
</dbReference>
<dbReference type="FunFam" id="2.10.50.10:FF:000009">
    <property type="entry name" value="Tumor necrosis factor receptor superfamily member 14"/>
    <property type="match status" value="1"/>
</dbReference>
<keyword evidence="11" id="KW-0325">Glycoprotein</keyword>
<evidence type="ECO:0000256" key="7">
    <source>
        <dbReference type="ARBA" id="ARBA00022989"/>
    </source>
</evidence>
<dbReference type="GO" id="GO:0046642">
    <property type="term" value="P:negative regulation of alpha-beta T cell proliferation"/>
    <property type="evidence" value="ECO:0007669"/>
    <property type="project" value="TreeGrafter"/>
</dbReference>
<feature type="repeat" description="TNFR-Cys" evidence="12">
    <location>
        <begin position="58"/>
        <end position="100"/>
    </location>
</feature>
<evidence type="ECO:0000259" key="15">
    <source>
        <dbReference type="PROSITE" id="PS50050"/>
    </source>
</evidence>
<evidence type="ECO:0000256" key="5">
    <source>
        <dbReference type="ARBA" id="ARBA00022729"/>
    </source>
</evidence>
<dbReference type="PANTHER" id="PTHR46838">
    <property type="entry name" value="TUMOR NECROSIS FACTOR RECEPTOR SUPERFAMILY MEMBER 14"/>
    <property type="match status" value="1"/>
</dbReference>